<keyword evidence="5" id="KW-1185">Reference proteome</keyword>
<evidence type="ECO:0000256" key="1">
    <source>
        <dbReference type="ARBA" id="ARBA00022723"/>
    </source>
</evidence>
<reference evidence="4 5" key="1">
    <citation type="submission" date="2020-04" db="EMBL/GenBank/DDBJ databases">
        <authorList>
            <person name="De Canck E."/>
        </authorList>
    </citation>
    <scope>NUCLEOTIDE SEQUENCE [LARGE SCALE GENOMIC DNA]</scope>
    <source>
        <strain evidence="4 5">LMG 26858</strain>
    </source>
</reference>
<name>A0A6S7E7K4_9BURK</name>
<dbReference type="InterPro" id="IPR050197">
    <property type="entry name" value="Aldolase_class_II_sugar_metab"/>
</dbReference>
<evidence type="ECO:0000313" key="4">
    <source>
        <dbReference type="EMBL" id="CAB3899234.1"/>
    </source>
</evidence>
<dbReference type="GO" id="GO:0046872">
    <property type="term" value="F:metal ion binding"/>
    <property type="evidence" value="ECO:0007669"/>
    <property type="project" value="UniProtKB-KW"/>
</dbReference>
<dbReference type="SMART" id="SM01007">
    <property type="entry name" value="Aldolase_II"/>
    <property type="match status" value="1"/>
</dbReference>
<dbReference type="PANTHER" id="PTHR22789">
    <property type="entry name" value="FUCULOSE PHOSPHATE ALDOLASE"/>
    <property type="match status" value="1"/>
</dbReference>
<proteinExistence type="predicted"/>
<dbReference type="Gene3D" id="3.40.225.10">
    <property type="entry name" value="Class II aldolase/adducin N-terminal domain"/>
    <property type="match status" value="1"/>
</dbReference>
<dbReference type="AlphaFoldDB" id="A0A6S7E7K4"/>
<organism evidence="4 5">
    <name type="scientific">Achromobacter anxifer</name>
    <dbReference type="NCBI Taxonomy" id="1287737"/>
    <lineage>
        <taxon>Bacteria</taxon>
        <taxon>Pseudomonadati</taxon>
        <taxon>Pseudomonadota</taxon>
        <taxon>Betaproteobacteria</taxon>
        <taxon>Burkholderiales</taxon>
        <taxon>Alcaligenaceae</taxon>
        <taxon>Achromobacter</taxon>
    </lineage>
</organism>
<dbReference type="PANTHER" id="PTHR22789:SF0">
    <property type="entry name" value="3-OXO-TETRONATE 4-PHOSPHATE DECARBOXYLASE-RELATED"/>
    <property type="match status" value="1"/>
</dbReference>
<evidence type="ECO:0000259" key="3">
    <source>
        <dbReference type="SMART" id="SM01007"/>
    </source>
</evidence>
<sequence>MKADAGQEALVRVAARGLARAGLVHAYGHCSSRLDAEHFLVCAARPMGLIEPGEVGTVVPVHGELPEGVLGEVRIHQHIYRMRPEVGGVVRSMPPTVMTLSSARVTPQPRHGMGSYFSPAVPLWDDPQLVRSDAQARGVAQALGAARAVAMRGNGAVVAAESLMHAVVLTWYLEDAARIEWQLRSAGLAEGAPTFSPEEAATRAVGTGRIYERMWEYLTAGDPEAALADLSQPRTQ</sequence>
<dbReference type="Proteomes" id="UP000494117">
    <property type="component" value="Unassembled WGS sequence"/>
</dbReference>
<dbReference type="GO" id="GO:0019323">
    <property type="term" value="P:pentose catabolic process"/>
    <property type="evidence" value="ECO:0007669"/>
    <property type="project" value="TreeGrafter"/>
</dbReference>
<evidence type="ECO:0000256" key="2">
    <source>
        <dbReference type="ARBA" id="ARBA00023239"/>
    </source>
</evidence>
<dbReference type="InterPro" id="IPR036409">
    <property type="entry name" value="Aldolase_II/adducin_N_sf"/>
</dbReference>
<protein>
    <recommendedName>
        <fullName evidence="3">Class II aldolase/adducin N-terminal domain-containing protein</fullName>
    </recommendedName>
</protein>
<feature type="domain" description="Class II aldolase/adducin N-terminal" evidence="3">
    <location>
        <begin position="9"/>
        <end position="181"/>
    </location>
</feature>
<evidence type="ECO:0000313" key="5">
    <source>
        <dbReference type="Proteomes" id="UP000494117"/>
    </source>
</evidence>
<dbReference type="EMBL" id="CADILG010000034">
    <property type="protein sequence ID" value="CAB3899234.1"/>
    <property type="molecule type" value="Genomic_DNA"/>
</dbReference>
<keyword evidence="2" id="KW-0456">Lyase</keyword>
<dbReference type="InterPro" id="IPR001303">
    <property type="entry name" value="Aldolase_II/adducin_N"/>
</dbReference>
<dbReference type="Pfam" id="PF00596">
    <property type="entry name" value="Aldolase_II"/>
    <property type="match status" value="1"/>
</dbReference>
<dbReference type="SUPFAM" id="SSF53639">
    <property type="entry name" value="AraD/HMP-PK domain-like"/>
    <property type="match status" value="1"/>
</dbReference>
<dbReference type="RefSeq" id="WP_175208925.1">
    <property type="nucleotide sequence ID" value="NZ_CADILG010000034.1"/>
</dbReference>
<dbReference type="GO" id="GO:0016832">
    <property type="term" value="F:aldehyde-lyase activity"/>
    <property type="evidence" value="ECO:0007669"/>
    <property type="project" value="TreeGrafter"/>
</dbReference>
<accession>A0A6S7E7K4</accession>
<keyword evidence="1" id="KW-0479">Metal-binding</keyword>
<dbReference type="GO" id="GO:0005829">
    <property type="term" value="C:cytosol"/>
    <property type="evidence" value="ECO:0007669"/>
    <property type="project" value="TreeGrafter"/>
</dbReference>
<gene>
    <name evidence="4" type="ORF">LMG26858_04142</name>
</gene>